<name>A0ACC2AFL7_DIPCM</name>
<dbReference type="Proteomes" id="UP001162992">
    <property type="component" value="Chromosome 22"/>
</dbReference>
<evidence type="ECO:0000313" key="2">
    <source>
        <dbReference type="Proteomes" id="UP001162992"/>
    </source>
</evidence>
<gene>
    <name evidence="1" type="ORF">O6H91_22G055100</name>
</gene>
<evidence type="ECO:0000313" key="1">
    <source>
        <dbReference type="EMBL" id="KAJ7516357.1"/>
    </source>
</evidence>
<dbReference type="EMBL" id="CM055113">
    <property type="protein sequence ID" value="KAJ7516357.1"/>
    <property type="molecule type" value="Genomic_DNA"/>
</dbReference>
<reference evidence="2" key="1">
    <citation type="journal article" date="2024" name="Proc. Natl. Acad. Sci. U.S.A.">
        <title>Extraordinary preservation of gene collinearity over three hundred million years revealed in homosporous lycophytes.</title>
        <authorList>
            <person name="Li C."/>
            <person name="Wickell D."/>
            <person name="Kuo L.Y."/>
            <person name="Chen X."/>
            <person name="Nie B."/>
            <person name="Liao X."/>
            <person name="Peng D."/>
            <person name="Ji J."/>
            <person name="Jenkins J."/>
            <person name="Williams M."/>
            <person name="Shu S."/>
            <person name="Plott C."/>
            <person name="Barry K."/>
            <person name="Rajasekar S."/>
            <person name="Grimwood J."/>
            <person name="Han X."/>
            <person name="Sun S."/>
            <person name="Hou Z."/>
            <person name="He W."/>
            <person name="Dai G."/>
            <person name="Sun C."/>
            <person name="Schmutz J."/>
            <person name="Leebens-Mack J.H."/>
            <person name="Li F.W."/>
            <person name="Wang L."/>
        </authorList>
    </citation>
    <scope>NUCLEOTIDE SEQUENCE [LARGE SCALE GENOMIC DNA]</scope>
    <source>
        <strain evidence="2">cv. PW_Plant_1</strain>
    </source>
</reference>
<organism evidence="1 2">
    <name type="scientific">Diphasiastrum complanatum</name>
    <name type="common">Issler's clubmoss</name>
    <name type="synonym">Lycopodium complanatum</name>
    <dbReference type="NCBI Taxonomy" id="34168"/>
    <lineage>
        <taxon>Eukaryota</taxon>
        <taxon>Viridiplantae</taxon>
        <taxon>Streptophyta</taxon>
        <taxon>Embryophyta</taxon>
        <taxon>Tracheophyta</taxon>
        <taxon>Lycopodiopsida</taxon>
        <taxon>Lycopodiales</taxon>
        <taxon>Lycopodiaceae</taxon>
        <taxon>Lycopodioideae</taxon>
        <taxon>Diphasiastrum</taxon>
    </lineage>
</organism>
<accession>A0ACC2AFL7</accession>
<protein>
    <submittedName>
        <fullName evidence="1">Uncharacterized protein</fullName>
    </submittedName>
</protein>
<sequence>MNFVRVKALSSQFLPSSSITDSQGSVTLQQLKVEMLEPVGFAVPLERVAAIQFGLPTTKEILAASVFEKRQSIERQQQLLDARLGLPAPGDCCTSCGAASLEHCDGHFGHITLPTPIFHPSHVSSLCKLLQKLCLNCCRLKKKLKSKDKNVQDEQKAGNFFDDVKNVIPDDRSNEPSKPPIRKKKVSREEGPEEPGKSSEIADVVGRNSGSADVVLFATSLIEPSSRILQSSTRGVISRVKKERVEMNGYVVLSDDEVDVDDGDAVIETRHRQKRSGKQSRDLTPTKHPVIDLGSDDDDDLKLSGDTVQAERSQFAAPGRPSSLRISSCLGSTKVRETRGREQQFKGQQTETSCRKTQPHAQQKAADCKYCMRSKDGEFKYPGVRLKLVSKFIRNDECIQSIQMEISRKGEEIPPDYWSFLGDHFKSPAEEKSGVRSLLPIEALQILRKISEEAINRLGMDNMVARPEAFILECIPVPPNCIRLSENMIHNASSASKVGTDPETQILRSLLKKIASIKGARTGKPTYRAILIEFEQLQYLFSQYLRVKGAPKVAGNSEPMVIRSYFVSSKTYSSKWLNQLRGTVLGKSSNFSARNILTGDPCIEIDEIAIPWELAENITIPEKVTLRNKENLQHYLDNAPVGIPSCGPLIIEQGGRAFDISMAKHRRLLEVGDSVHRRLRDGDRVFANRPPTLDRHALICLRVKLQTHNTFAINPILCAPYNADFDGDALHLYIPQSIEARLETRELMAVESQFTCSQGGQAIISVTQDALLGAYLLTTGHTFFTRSQIGQILMCESFLNKISLPAILKSPKGAFWTGKQVFSVTLPVGLDYSSPDSTGVFIKDGEILKSDEGSQWLKNQPDSLVCAISRHVGPSGALKHLNLVSKISQEWLLMQGFSVGLLDFCIGDHVEVRASMVKEAVQEAKLHISGQWKLINMLNLKVEPTSTKGFLNLVVASFHEYFLKVEKRLLDLMGRDNSLSAILKAGSKGSAAKLRQQVCCVGIQLHRGKQFIRLNQEETLSLSQVVSTSYPFHASESKEMKIPGLIESSYLDGLSPIEFFFSSISSREAAVKQGIDIRQPGVLFKNLMLFLRDIHSSYDGTVRYNYNQQLIQFKYGGSKARGRFRLLKTKCGLIQRYKMEEDAHIRWRDSNMAGEAVGVLAATAIVQPAYQMLLDPPQQTDLRRSSPLEILQDSLLTRYSSSLKDIDRTVILRVKQCGGQKSPHWREWNVLKVQDHLKKITLEMLTQCVVIEFLEKHKFGEWNENLRRKSPWLCHIQLKEDALRHFKITTDAIISCLKKTVNDKRTLCKWDPSVQPIIFCRNSCHLRVSSNMEIGGPCIHVMYDIYDECFLDGEDTHVLELLTSIRDRGVPYLMTTTVKGESWVDSVDVVWEEKDHPLTLATDVLPRNRFKNQISRNGELVVVVTVDKAHCKKRGLAWSSIIMACTPILDLLDLRRSTPASIQEIRHTLGIEAAHQSILKRISLALKTMGNPVHDSHLKLVADLMVHSGDVIGFTAGGLKEFSRNISMSAPFLQGSFQAPFKTFLNAAGRGARDDLHGVVPSSVWGKPSAVGTGGHFDLLWNLDKSADHRSFVKQLDIHELVACFKTEMDESRSIPADQDFMPEVYPHQYLDEEPESMERFSPPPRAIPDSPTSGAVICTEDAICNDSLNVGSNTKVDTLYDNGWGASSDVNTEMNGYVSLNSIVSEKKLEAGSTWVEKTGSQRNGWGEITNECGQDDSVEDWPMAVDLPNDNPEVDRSWNKDGNDLSKSLYSKERLLNKAITGIMKNSQSGSFNQKPQGLAVSWDEPPQPQESLSLEKQSAMNADDQVLMHGYTNENELNDGKSADYNEDNGKKRNKKVFTPTGANLVPLQPRPTKEQSVTAANAADKRITGLSNDSRVVDAFVKTVKHILHYRYEPGQSLGEDDAKLVLEQLLPYHPDCHLKLGCGADAIKVDYNPSYPSTRCFFVVRKDGTVADFSYHKCVRGYLEKNFPSYLEEYDTLYRLRKPEEDLS</sequence>
<comment type="caution">
    <text evidence="1">The sequence shown here is derived from an EMBL/GenBank/DDBJ whole genome shotgun (WGS) entry which is preliminary data.</text>
</comment>
<keyword evidence="2" id="KW-1185">Reference proteome</keyword>
<proteinExistence type="predicted"/>